<evidence type="ECO:0000313" key="13">
    <source>
        <dbReference type="EMBL" id="KAJ7043043.1"/>
    </source>
</evidence>
<keyword evidence="4" id="KW-0964">Secreted</keyword>
<evidence type="ECO:0000256" key="1">
    <source>
        <dbReference type="ARBA" id="ARBA00004613"/>
    </source>
</evidence>
<evidence type="ECO:0000256" key="10">
    <source>
        <dbReference type="ARBA" id="ARBA00041631"/>
    </source>
</evidence>
<evidence type="ECO:0000256" key="3">
    <source>
        <dbReference type="ARBA" id="ARBA00022514"/>
    </source>
</evidence>
<evidence type="ECO:0000256" key="5">
    <source>
        <dbReference type="ARBA" id="ARBA00023235"/>
    </source>
</evidence>
<comment type="subcellular location">
    <subcellularLocation>
        <location evidence="1">Secreted</location>
    </subcellularLocation>
</comment>
<gene>
    <name evidence="13" type="ORF">C8F04DRAFT_1229289</name>
</gene>
<organism evidence="13 14">
    <name type="scientific">Mycena alexandri</name>
    <dbReference type="NCBI Taxonomy" id="1745969"/>
    <lineage>
        <taxon>Eukaryota</taxon>
        <taxon>Fungi</taxon>
        <taxon>Dikarya</taxon>
        <taxon>Basidiomycota</taxon>
        <taxon>Agaricomycotina</taxon>
        <taxon>Agaricomycetes</taxon>
        <taxon>Agaricomycetidae</taxon>
        <taxon>Agaricales</taxon>
        <taxon>Marasmiineae</taxon>
        <taxon>Mycenaceae</taxon>
        <taxon>Mycena</taxon>
    </lineage>
</organism>
<evidence type="ECO:0000256" key="4">
    <source>
        <dbReference type="ARBA" id="ARBA00022525"/>
    </source>
</evidence>
<accession>A0AAD6X8H8</accession>
<evidence type="ECO:0000256" key="12">
    <source>
        <dbReference type="ARBA" id="ARBA00042730"/>
    </source>
</evidence>
<reference evidence="13" key="1">
    <citation type="submission" date="2023-03" db="EMBL/GenBank/DDBJ databases">
        <title>Massive genome expansion in bonnet fungi (Mycena s.s.) driven by repeated elements and novel gene families across ecological guilds.</title>
        <authorList>
            <consortium name="Lawrence Berkeley National Laboratory"/>
            <person name="Harder C.B."/>
            <person name="Miyauchi S."/>
            <person name="Viragh M."/>
            <person name="Kuo A."/>
            <person name="Thoen E."/>
            <person name="Andreopoulos B."/>
            <person name="Lu D."/>
            <person name="Skrede I."/>
            <person name="Drula E."/>
            <person name="Henrissat B."/>
            <person name="Morin E."/>
            <person name="Kohler A."/>
            <person name="Barry K."/>
            <person name="LaButti K."/>
            <person name="Morin E."/>
            <person name="Salamov A."/>
            <person name="Lipzen A."/>
            <person name="Mereny Z."/>
            <person name="Hegedus B."/>
            <person name="Baldrian P."/>
            <person name="Stursova M."/>
            <person name="Weitz H."/>
            <person name="Taylor A."/>
            <person name="Grigoriev I.V."/>
            <person name="Nagy L.G."/>
            <person name="Martin F."/>
            <person name="Kauserud H."/>
        </authorList>
    </citation>
    <scope>NUCLEOTIDE SEQUENCE</scope>
    <source>
        <strain evidence="13">CBHHK200</strain>
    </source>
</reference>
<keyword evidence="5" id="KW-0413">Isomerase</keyword>
<dbReference type="SUPFAM" id="SSF55331">
    <property type="entry name" value="Tautomerase/MIF"/>
    <property type="match status" value="1"/>
</dbReference>
<evidence type="ECO:0000256" key="2">
    <source>
        <dbReference type="ARBA" id="ARBA00005851"/>
    </source>
</evidence>
<dbReference type="GO" id="GO:0050178">
    <property type="term" value="F:phenylpyruvate tautomerase activity"/>
    <property type="evidence" value="ECO:0007669"/>
    <property type="project" value="UniProtKB-EC"/>
</dbReference>
<comment type="catalytic activity">
    <reaction evidence="6">
        <text>3-phenylpyruvate = enol-phenylpyruvate</text>
        <dbReference type="Rhea" id="RHEA:17097"/>
        <dbReference type="ChEBI" id="CHEBI:16815"/>
        <dbReference type="ChEBI" id="CHEBI:18005"/>
        <dbReference type="EC" id="5.3.2.1"/>
    </reaction>
</comment>
<dbReference type="PANTHER" id="PTHR11954:SF6">
    <property type="entry name" value="MACROPHAGE MIGRATION INHIBITORY FACTOR"/>
    <property type="match status" value="1"/>
</dbReference>
<keyword evidence="3" id="KW-0202">Cytokine</keyword>
<comment type="catalytic activity">
    <reaction evidence="7">
        <text>L-dopachrome = 5,6-dihydroxyindole-2-carboxylate</text>
        <dbReference type="Rhea" id="RHEA:13041"/>
        <dbReference type="ChEBI" id="CHEBI:16875"/>
        <dbReference type="ChEBI" id="CHEBI:57509"/>
        <dbReference type="EC" id="5.3.3.12"/>
    </reaction>
</comment>
<dbReference type="EMBL" id="JARJCM010000010">
    <property type="protein sequence ID" value="KAJ7043043.1"/>
    <property type="molecule type" value="Genomic_DNA"/>
</dbReference>
<evidence type="ECO:0000256" key="8">
    <source>
        <dbReference type="ARBA" id="ARBA00038932"/>
    </source>
</evidence>
<dbReference type="EC" id="5.3.3.12" evidence="8"/>
<sequence>MPYLQFMVNIQVPNETEFALELSKHGAKTLNKPDALMSVSVTYNKTLTFAGTLEPAFALTVISLDNLNTEENERYSVAFSKFIEEKLNIPSDRGYITFQDPGRGFSGFKGTTFATIFA</sequence>
<proteinExistence type="inferred from homology"/>
<dbReference type="AlphaFoldDB" id="A0AAD6X8H8"/>
<dbReference type="PANTHER" id="PTHR11954">
    <property type="entry name" value="D-DOPACHROME DECARBOXYLASE"/>
    <property type="match status" value="1"/>
</dbReference>
<keyword evidence="14" id="KW-1185">Reference proteome</keyword>
<protein>
    <recommendedName>
        <fullName evidence="12">L-dopachrome isomerase</fullName>
        <ecNumber evidence="9">5.3.2.1</ecNumber>
        <ecNumber evidence="8">5.3.3.12</ecNumber>
    </recommendedName>
    <alternativeName>
        <fullName evidence="10">L-dopachrome tautomerase</fullName>
    </alternativeName>
    <alternativeName>
        <fullName evidence="11">Phenylpyruvate tautomerase</fullName>
    </alternativeName>
</protein>
<evidence type="ECO:0000256" key="11">
    <source>
        <dbReference type="ARBA" id="ARBA00041912"/>
    </source>
</evidence>
<dbReference type="GO" id="GO:0005615">
    <property type="term" value="C:extracellular space"/>
    <property type="evidence" value="ECO:0007669"/>
    <property type="project" value="UniProtKB-KW"/>
</dbReference>
<dbReference type="EC" id="5.3.2.1" evidence="9"/>
<dbReference type="Proteomes" id="UP001218188">
    <property type="component" value="Unassembled WGS sequence"/>
</dbReference>
<dbReference type="InterPro" id="IPR014347">
    <property type="entry name" value="Tautomerase/MIF_sf"/>
</dbReference>
<evidence type="ECO:0000256" key="6">
    <source>
        <dbReference type="ARBA" id="ARBA00036735"/>
    </source>
</evidence>
<evidence type="ECO:0000313" key="14">
    <source>
        <dbReference type="Proteomes" id="UP001218188"/>
    </source>
</evidence>
<dbReference type="GO" id="GO:0004167">
    <property type="term" value="F:dopachrome isomerase activity"/>
    <property type="evidence" value="ECO:0007669"/>
    <property type="project" value="UniProtKB-EC"/>
</dbReference>
<dbReference type="InterPro" id="IPR001398">
    <property type="entry name" value="Macrophage_inhib_fac"/>
</dbReference>
<name>A0AAD6X8H8_9AGAR</name>
<evidence type="ECO:0000256" key="9">
    <source>
        <dbReference type="ARBA" id="ARBA00039086"/>
    </source>
</evidence>
<comment type="caution">
    <text evidence="13">The sequence shown here is derived from an EMBL/GenBank/DDBJ whole genome shotgun (WGS) entry which is preliminary data.</text>
</comment>
<dbReference type="Gene3D" id="3.30.429.10">
    <property type="entry name" value="Macrophage Migration Inhibitory Factor"/>
    <property type="match status" value="1"/>
</dbReference>
<evidence type="ECO:0000256" key="7">
    <source>
        <dbReference type="ARBA" id="ARBA00036823"/>
    </source>
</evidence>
<comment type="similarity">
    <text evidence="2">Belongs to the MIF family.</text>
</comment>
<dbReference type="Pfam" id="PF01187">
    <property type="entry name" value="MIF"/>
    <property type="match status" value="1"/>
</dbReference>